<evidence type="ECO:0000313" key="2">
    <source>
        <dbReference type="Proteomes" id="UP000034934"/>
    </source>
</evidence>
<dbReference type="SUPFAM" id="SSF141694">
    <property type="entry name" value="AF2212/PG0164-like"/>
    <property type="match status" value="1"/>
</dbReference>
<name>A0A0F9YGI4_9BACT</name>
<dbReference type="InterPro" id="IPR015018">
    <property type="entry name" value="DUF1905"/>
</dbReference>
<dbReference type="Gene3D" id="2.40.30.100">
    <property type="entry name" value="AF2212/PG0164-like"/>
    <property type="match status" value="1"/>
</dbReference>
<evidence type="ECO:0008006" key="3">
    <source>
        <dbReference type="Google" id="ProtNLM"/>
    </source>
</evidence>
<dbReference type="InterPro" id="IPR037079">
    <property type="entry name" value="AF2212/PG0164-like_sf"/>
</dbReference>
<reference evidence="1 2" key="1">
    <citation type="journal article" date="2015" name="Nature">
        <title>rRNA introns, odd ribosomes, and small enigmatic genomes across a large radiation of phyla.</title>
        <authorList>
            <person name="Brown C.T."/>
            <person name="Hug L.A."/>
            <person name="Thomas B.C."/>
            <person name="Sharon I."/>
            <person name="Castelle C.J."/>
            <person name="Singh A."/>
            <person name="Wilkins M.J."/>
            <person name="Williams K.H."/>
            <person name="Banfield J.F."/>
        </authorList>
    </citation>
    <scope>NUCLEOTIDE SEQUENCE [LARGE SCALE GENOMIC DNA]</scope>
</reference>
<accession>A0A0F9YGI4</accession>
<dbReference type="EMBL" id="LBOG01000001">
    <property type="protein sequence ID" value="KKP30699.1"/>
    <property type="molecule type" value="Genomic_DNA"/>
</dbReference>
<evidence type="ECO:0000313" key="1">
    <source>
        <dbReference type="EMBL" id="KKP30699.1"/>
    </source>
</evidence>
<dbReference type="AlphaFoldDB" id="A0A0F9YGI4"/>
<dbReference type="Proteomes" id="UP000034934">
    <property type="component" value="Unassembled WGS sequence"/>
</dbReference>
<protein>
    <recommendedName>
        <fullName evidence="3">DUF1905 domain-containing protein</fullName>
    </recommendedName>
</protein>
<proteinExistence type="predicted"/>
<gene>
    <name evidence="1" type="ORF">UR19_C0001G0083</name>
</gene>
<dbReference type="Pfam" id="PF08922">
    <property type="entry name" value="DUF1905"/>
    <property type="match status" value="1"/>
</dbReference>
<sequence length="124" mass="14701">MKKNLKTKTKKEIKVEKILKTFKFKSRVIVWKNGIEKEDDSGAWRFARVPEKMSAEIKKMQKENLRRGWGAIYAKAKIGKSEWVTSIFPDRYSPTYILPLKKQIRYEENLYDGIDIIVTIGIWF</sequence>
<organism evidence="1 2">
    <name type="scientific">Candidatus Nomurabacteria bacterium GW2011_GWF1_31_48</name>
    <dbReference type="NCBI Taxonomy" id="1618767"/>
    <lineage>
        <taxon>Bacteria</taxon>
        <taxon>Candidatus Nomuraibacteriota</taxon>
    </lineage>
</organism>
<comment type="caution">
    <text evidence="1">The sequence shown here is derived from an EMBL/GenBank/DDBJ whole genome shotgun (WGS) entry which is preliminary data.</text>
</comment>